<feature type="non-terminal residue" evidence="1">
    <location>
        <position position="1"/>
    </location>
</feature>
<sequence length="171" mass="17633">RLAADAHLAAARASGPDRFRAAAHAGAAERAAREAIARRSARAANHVRLAQAVAARGEDPSAAFAEAEHLAPSDALVRAEHARAALARGDAITAREQAARIVAMYPEAALGYAIEASAALVEGREREALAAIRRALGATWEEGAGAQRAAARALEARLTATRPPGPDSLGR</sequence>
<organism evidence="1 2">
    <name type="scientific">Eiseniibacteriota bacterium</name>
    <dbReference type="NCBI Taxonomy" id="2212470"/>
    <lineage>
        <taxon>Bacteria</taxon>
        <taxon>Candidatus Eiseniibacteriota</taxon>
    </lineage>
</organism>
<comment type="caution">
    <text evidence="1">The sequence shown here is derived from an EMBL/GenBank/DDBJ whole genome shotgun (WGS) entry which is preliminary data.</text>
</comment>
<dbReference type="EMBL" id="JACRIW010000007">
    <property type="protein sequence ID" value="MBI5167974.1"/>
    <property type="molecule type" value="Genomic_DNA"/>
</dbReference>
<evidence type="ECO:0008006" key="3">
    <source>
        <dbReference type="Google" id="ProtNLM"/>
    </source>
</evidence>
<evidence type="ECO:0000313" key="2">
    <source>
        <dbReference type="Proteomes" id="UP000696931"/>
    </source>
</evidence>
<name>A0A933S951_UNCEI</name>
<protein>
    <recommendedName>
        <fullName evidence="3">Tetratricopeptide repeat protein</fullName>
    </recommendedName>
</protein>
<proteinExistence type="predicted"/>
<reference evidence="1" key="1">
    <citation type="submission" date="2020-07" db="EMBL/GenBank/DDBJ databases">
        <title>Huge and variable diversity of episymbiotic CPR bacteria and DPANN archaea in groundwater ecosystems.</title>
        <authorList>
            <person name="He C.Y."/>
            <person name="Keren R."/>
            <person name="Whittaker M."/>
            <person name="Farag I.F."/>
            <person name="Doudna J."/>
            <person name="Cate J.H.D."/>
            <person name="Banfield J.F."/>
        </authorList>
    </citation>
    <scope>NUCLEOTIDE SEQUENCE</scope>
    <source>
        <strain evidence="1">NC_groundwater_1813_Pr3_B-0.1um_71_17</strain>
    </source>
</reference>
<evidence type="ECO:0000313" key="1">
    <source>
        <dbReference type="EMBL" id="MBI5167974.1"/>
    </source>
</evidence>
<accession>A0A933S951</accession>
<dbReference type="Proteomes" id="UP000696931">
    <property type="component" value="Unassembled WGS sequence"/>
</dbReference>
<dbReference type="AlphaFoldDB" id="A0A933S951"/>
<gene>
    <name evidence="1" type="ORF">HZA61_00660</name>
</gene>